<dbReference type="GO" id="GO:0016491">
    <property type="term" value="F:oxidoreductase activity"/>
    <property type="evidence" value="ECO:0007669"/>
    <property type="project" value="UniProtKB-KW"/>
</dbReference>
<dbReference type="SUPFAM" id="SSF51735">
    <property type="entry name" value="NAD(P)-binding Rossmann-fold domains"/>
    <property type="match status" value="1"/>
</dbReference>
<evidence type="ECO:0000256" key="1">
    <source>
        <dbReference type="ARBA" id="ARBA00023002"/>
    </source>
</evidence>
<sequence length="343" mass="39572">MNNNKKIVIGIIGGGRIGKIHAMNILYNFPEVKLKYVYDINIKEVKKWADVLKIDEVTQDLNKILKDKEVNTIFICTPTPTHVDYIIEFANTGKDIFCEKPIDLLPDKINEALKVVNKNKVKLQVGFMKRFDRNYMRLKELIDEGEVGRPYLIKMTSRDPFFPPIDYLKSSGGIFLDMTCHDFDLLRYLAGDEVEEIFAIGEALIEPRIENFGDSDIVLVNLKLKDGIMALIENSRKTNYGYDQRIEVFGSKACMIVENPGLNQISYRKEEKIINENPNYWFLERYSDAYVEEVKYFFEALRNDQAPLVTGLDSLKTILIGLAAIKSKKEKRSIKVNYDIINN</sequence>
<gene>
    <name evidence="4" type="ORF">S01H1_09495</name>
</gene>
<dbReference type="PANTHER" id="PTHR42840">
    <property type="entry name" value="NAD(P)-BINDING ROSSMANN-FOLD SUPERFAMILY PROTEIN-RELATED"/>
    <property type="match status" value="1"/>
</dbReference>
<dbReference type="InterPro" id="IPR000683">
    <property type="entry name" value="Gfo/Idh/MocA-like_OxRdtase_N"/>
</dbReference>
<protein>
    <recommendedName>
        <fullName evidence="5">Gfo/Idh/MocA-like oxidoreductase N-terminal domain-containing protein</fullName>
    </recommendedName>
</protein>
<reference evidence="4" key="1">
    <citation type="journal article" date="2014" name="Front. Microbiol.">
        <title>High frequency of phylogenetically diverse reductive dehalogenase-homologous genes in deep subseafloor sedimentary metagenomes.</title>
        <authorList>
            <person name="Kawai M."/>
            <person name="Futagami T."/>
            <person name="Toyoda A."/>
            <person name="Takaki Y."/>
            <person name="Nishi S."/>
            <person name="Hori S."/>
            <person name="Arai W."/>
            <person name="Tsubouchi T."/>
            <person name="Morono Y."/>
            <person name="Uchiyama I."/>
            <person name="Ito T."/>
            <person name="Fujiyama A."/>
            <person name="Inagaki F."/>
            <person name="Takami H."/>
        </authorList>
    </citation>
    <scope>NUCLEOTIDE SEQUENCE</scope>
    <source>
        <strain evidence="4">Expedition CK06-06</strain>
    </source>
</reference>
<evidence type="ECO:0000313" key="4">
    <source>
        <dbReference type="EMBL" id="GAF84129.1"/>
    </source>
</evidence>
<name>X0ST16_9ZZZZ</name>
<keyword evidence="1" id="KW-0560">Oxidoreductase</keyword>
<dbReference type="Pfam" id="PF22725">
    <property type="entry name" value="GFO_IDH_MocA_C3"/>
    <property type="match status" value="1"/>
</dbReference>
<dbReference type="InterPro" id="IPR036291">
    <property type="entry name" value="NAD(P)-bd_dom_sf"/>
</dbReference>
<dbReference type="NCBIfam" id="TIGR04380">
    <property type="entry name" value="myo_inos_iolG"/>
    <property type="match status" value="1"/>
</dbReference>
<dbReference type="EMBL" id="BARS01004852">
    <property type="protein sequence ID" value="GAF84129.1"/>
    <property type="molecule type" value="Genomic_DNA"/>
</dbReference>
<feature type="domain" description="GFO/IDH/MocA-like oxidoreductase" evidence="3">
    <location>
        <begin position="135"/>
        <end position="253"/>
    </location>
</feature>
<dbReference type="SUPFAM" id="SSF55347">
    <property type="entry name" value="Glyceraldehyde-3-phosphate dehydrogenase-like, C-terminal domain"/>
    <property type="match status" value="1"/>
</dbReference>
<dbReference type="Pfam" id="PF01408">
    <property type="entry name" value="GFO_IDH_MocA"/>
    <property type="match status" value="1"/>
</dbReference>
<dbReference type="GO" id="GO:0000166">
    <property type="term" value="F:nucleotide binding"/>
    <property type="evidence" value="ECO:0007669"/>
    <property type="project" value="InterPro"/>
</dbReference>
<organism evidence="4">
    <name type="scientific">marine sediment metagenome</name>
    <dbReference type="NCBI Taxonomy" id="412755"/>
    <lineage>
        <taxon>unclassified sequences</taxon>
        <taxon>metagenomes</taxon>
        <taxon>ecological metagenomes</taxon>
    </lineage>
</organism>
<comment type="caution">
    <text evidence="4">The sequence shown here is derived from an EMBL/GenBank/DDBJ whole genome shotgun (WGS) entry which is preliminary data.</text>
</comment>
<proteinExistence type="predicted"/>
<dbReference type="Gene3D" id="3.30.360.10">
    <property type="entry name" value="Dihydrodipicolinate Reductase, domain 2"/>
    <property type="match status" value="1"/>
</dbReference>
<dbReference type="PANTHER" id="PTHR42840:SF3">
    <property type="entry name" value="BINDING ROSSMANN FOLD OXIDOREDUCTASE, PUTATIVE (AFU_ORTHOLOGUE AFUA_2G10240)-RELATED"/>
    <property type="match status" value="1"/>
</dbReference>
<evidence type="ECO:0000259" key="2">
    <source>
        <dbReference type="Pfam" id="PF01408"/>
    </source>
</evidence>
<feature type="domain" description="Gfo/Idh/MocA-like oxidoreductase N-terminal" evidence="2">
    <location>
        <begin position="9"/>
        <end position="127"/>
    </location>
</feature>
<dbReference type="InterPro" id="IPR030827">
    <property type="entry name" value="Myo_inos_IolG"/>
</dbReference>
<dbReference type="Gene3D" id="3.40.50.720">
    <property type="entry name" value="NAD(P)-binding Rossmann-like Domain"/>
    <property type="match status" value="1"/>
</dbReference>
<dbReference type="InterPro" id="IPR055170">
    <property type="entry name" value="GFO_IDH_MocA-like_dom"/>
</dbReference>
<dbReference type="AlphaFoldDB" id="X0ST16"/>
<evidence type="ECO:0000259" key="3">
    <source>
        <dbReference type="Pfam" id="PF22725"/>
    </source>
</evidence>
<evidence type="ECO:0008006" key="5">
    <source>
        <dbReference type="Google" id="ProtNLM"/>
    </source>
</evidence>
<accession>X0ST16</accession>